<dbReference type="EMBL" id="JBEWLY010000014">
    <property type="protein sequence ID" value="MET1755760.1"/>
    <property type="molecule type" value="Genomic_DNA"/>
</dbReference>
<evidence type="ECO:0000313" key="1">
    <source>
        <dbReference type="EMBL" id="MET1755760.1"/>
    </source>
</evidence>
<reference evidence="1 2" key="1">
    <citation type="submission" date="2024-07" db="EMBL/GenBank/DDBJ databases">
        <title>Novosphingobium kalidii RD2P27.</title>
        <authorList>
            <person name="Sun J.-Q."/>
        </authorList>
    </citation>
    <scope>NUCLEOTIDE SEQUENCE [LARGE SCALE GENOMIC DNA]</scope>
    <source>
        <strain evidence="1 2">RD2P27</strain>
    </source>
</reference>
<evidence type="ECO:0000313" key="2">
    <source>
        <dbReference type="Proteomes" id="UP001548713"/>
    </source>
</evidence>
<proteinExistence type="predicted"/>
<name>A0ABV2D229_9SPHN</name>
<sequence length="347" mass="39046">MSVPPDFEDALGESLDVIDRELAKDEVPLRDRPLRAARDFVTYCVMQVAVGEEITEPGKFLDYMASDWFKAIYARTIGWYTARYGQAVKSGSGKSHTGCTLVLDTPFAMRIPVVTKRPGQPGETIWVCFPKQVEDDEDPLEWIVDGPNVRELPRSDGLKARRQAIEIANAVRAIVTSIMAIELPTTRVKGMRDAILPHLDRAASLIARDRPEERKHAQWDLQMACELALKLLSEQRSGSFKESHDLYHLYDSLPDGPSPFKRTVLRGIPNWQLMAEWRYGGGPAISTAQAFARYRTTLKVVAGVGAVAEHKLRFGGARIEIKRAPYLHEDPEMYLPRRRAATDEEEA</sequence>
<gene>
    <name evidence="1" type="ORF">ABVV53_09855</name>
</gene>
<keyword evidence="2" id="KW-1185">Reference proteome</keyword>
<dbReference type="Proteomes" id="UP001548713">
    <property type="component" value="Unassembled WGS sequence"/>
</dbReference>
<comment type="caution">
    <text evidence="1">The sequence shown here is derived from an EMBL/GenBank/DDBJ whole genome shotgun (WGS) entry which is preliminary data.</text>
</comment>
<protein>
    <submittedName>
        <fullName evidence="1">Uncharacterized protein</fullName>
    </submittedName>
</protein>
<dbReference type="RefSeq" id="WP_353984251.1">
    <property type="nucleotide sequence ID" value="NZ_JBEWLY010000014.1"/>
</dbReference>
<accession>A0ABV2D229</accession>
<organism evidence="1 2">
    <name type="scientific">Novosphingobium kalidii</name>
    <dbReference type="NCBI Taxonomy" id="3230299"/>
    <lineage>
        <taxon>Bacteria</taxon>
        <taxon>Pseudomonadati</taxon>
        <taxon>Pseudomonadota</taxon>
        <taxon>Alphaproteobacteria</taxon>
        <taxon>Sphingomonadales</taxon>
        <taxon>Sphingomonadaceae</taxon>
        <taxon>Novosphingobium</taxon>
    </lineage>
</organism>